<comment type="caution">
    <text evidence="1">The sequence shown here is derived from an EMBL/GenBank/DDBJ whole genome shotgun (WGS) entry which is preliminary data.</text>
</comment>
<evidence type="ECO:0000313" key="2">
    <source>
        <dbReference type="Proteomes" id="UP000430985"/>
    </source>
</evidence>
<dbReference type="EMBL" id="WJNE01000023">
    <property type="protein sequence ID" value="MRG69668.1"/>
    <property type="molecule type" value="Genomic_DNA"/>
</dbReference>
<accession>A0A347TAC8</accession>
<organism evidence="1 2">
    <name type="scientific">Limosilactobacillus reuteri</name>
    <name type="common">Lactobacillus reuteri</name>
    <dbReference type="NCBI Taxonomy" id="1598"/>
    <lineage>
        <taxon>Bacteria</taxon>
        <taxon>Bacillati</taxon>
        <taxon>Bacillota</taxon>
        <taxon>Bacilli</taxon>
        <taxon>Lactobacillales</taxon>
        <taxon>Lactobacillaceae</taxon>
        <taxon>Limosilactobacillus</taxon>
    </lineage>
</organism>
<evidence type="ECO:0000313" key="1">
    <source>
        <dbReference type="EMBL" id="MRG69668.1"/>
    </source>
</evidence>
<reference evidence="1 2" key="1">
    <citation type="submission" date="2019-11" db="EMBL/GenBank/DDBJ databases">
        <title>Draft genome sequence of 12 host-associated Lactobacillus reuteri rodent strains.</title>
        <authorList>
            <person name="Zhang S."/>
            <person name="Ozcam M."/>
            <person name="Van Pijkeren J.P."/>
        </authorList>
    </citation>
    <scope>NUCLEOTIDE SEQUENCE [LARGE SCALE GENOMIC DNA]</scope>
    <source>
        <strain evidence="1 2">Rat19</strain>
    </source>
</reference>
<proteinExistence type="predicted"/>
<dbReference type="Proteomes" id="UP000430985">
    <property type="component" value="Unassembled WGS sequence"/>
</dbReference>
<dbReference type="AlphaFoldDB" id="A0A347TAC8"/>
<dbReference type="RefSeq" id="WP_113897412.1">
    <property type="nucleotide sequence ID" value="NZ_CP029613.1"/>
</dbReference>
<name>A0A347TAC8_LIMRT</name>
<gene>
    <name evidence="1" type="ORF">GIX83_07505</name>
</gene>
<sequence length="515" mass="59430">MRKKNYLALGQLILFLCILLILTKFSPLLPFDGDDWRYVGGVRQPIPLWGVWNPTRVLPEVLMPIGGMIGAFLVYPITKDYVGSLAFAEGFIEAVFVFAVLYYFYKVLIKRIRLSKWPAFICEIFFFLSFFFLFKRFNIPSYSGFWAADLTCVFYYIIPGLLNLAIILYMLQVRDFVQFFNKSSNIKKGIFFALLYFTIFSNTQLNIIIASFCFIKCLPIIYQSFKEKSFNAFIKNSWIYIAILILWSMTVVFDLNGKRAKCVSDVNNGSFLVNLLRTLQQFINFVKEQNLPIAGLLTLTLISTLLIAVNTTIKKKRNRALSFEYIKMEFYIIFSCFCSLIYLILAYTKAGSTYASRPDAMWAVISLFLLGVNLAVAYFMKIVPIAISSLPLLCILLAIFSFNMNERPIYAANASYDSYTIKKVDNYIINQIISADRKGKASVVVKVPQDSEDSSPKVTTSNWPHPYNMAIWLQNTLYSHHIIRSRIHIVFKPDKKVNEKFYENKSEEQPFFPPE</sequence>
<protein>
    <submittedName>
        <fullName evidence="1">Uncharacterized protein</fullName>
    </submittedName>
</protein>